<keyword evidence="4 7" id="KW-0808">Transferase</keyword>
<comment type="caution">
    <text evidence="7">The sequence shown here is derived from an EMBL/GenBank/DDBJ whole genome shotgun (WGS) entry which is preliminary data.</text>
</comment>
<keyword evidence="3 6" id="KW-0489">Methyltransferase</keyword>
<dbReference type="Proteomes" id="UP001317259">
    <property type="component" value="Unassembled WGS sequence"/>
</dbReference>
<keyword evidence="8" id="KW-1185">Reference proteome</keyword>
<dbReference type="Pfam" id="PF04072">
    <property type="entry name" value="LCM"/>
    <property type="match status" value="1"/>
</dbReference>
<evidence type="ECO:0000313" key="8">
    <source>
        <dbReference type="Proteomes" id="UP001317259"/>
    </source>
</evidence>
<gene>
    <name evidence="7" type="ORF">MF672_034790</name>
</gene>
<keyword evidence="5 6" id="KW-0949">S-adenosyl-L-methionine</keyword>
<evidence type="ECO:0000256" key="4">
    <source>
        <dbReference type="ARBA" id="ARBA00022679"/>
    </source>
</evidence>
<organism evidence="7 8">
    <name type="scientific">Actinomadura luzonensis</name>
    <dbReference type="NCBI Taxonomy" id="2805427"/>
    <lineage>
        <taxon>Bacteria</taxon>
        <taxon>Bacillati</taxon>
        <taxon>Actinomycetota</taxon>
        <taxon>Actinomycetes</taxon>
        <taxon>Streptosporangiales</taxon>
        <taxon>Thermomonosporaceae</taxon>
        <taxon>Actinomadura</taxon>
    </lineage>
</organism>
<proteinExistence type="inferred from homology"/>
<evidence type="ECO:0000256" key="6">
    <source>
        <dbReference type="RuleBase" id="RU362030"/>
    </source>
</evidence>
<comment type="similarity">
    <text evidence="2 6">Belongs to the UPF0677 family.</text>
</comment>
<evidence type="ECO:0000256" key="2">
    <source>
        <dbReference type="ARBA" id="ARBA00008138"/>
    </source>
</evidence>
<sequence length="263" mass="28263">MTELPDVARTAIGAARLRAQESERPDRLFDDPYAKAFATGEGPVRELFADHLAFRTRFFDDHLLGAGLSQVVLVAAGLDSRAYRLPWPPGLRLFELDLPELLAYKDGVLARLGAEPRCERVPVPVDLREDWPAALRAAGFDPAVPAAWLAEGLLIYLSAAEAGELLTRIGALAAPGSSLAFEHDAGGAARLMAAARTRPAMGRLAELWKGGLGEDAPAWLAARGWRPRTVGRAELAERYGRRWEGAGGFLTALRQGPAGSPPL</sequence>
<dbReference type="EMBL" id="JAKRKC020000002">
    <property type="protein sequence ID" value="MCK2218925.1"/>
    <property type="molecule type" value="Genomic_DNA"/>
</dbReference>
<reference evidence="7 8" key="1">
    <citation type="submission" date="2022-04" db="EMBL/GenBank/DDBJ databases">
        <title>Genome draft of Actinomadura sp. ATCC 31491.</title>
        <authorList>
            <person name="Shi X."/>
            <person name="Du Y."/>
        </authorList>
    </citation>
    <scope>NUCLEOTIDE SEQUENCE [LARGE SCALE GENOMIC DNA]</scope>
    <source>
        <strain evidence="7 8">ATCC 31491</strain>
    </source>
</reference>
<dbReference type="PANTHER" id="PTHR43619">
    <property type="entry name" value="S-ADENOSYL-L-METHIONINE-DEPENDENT METHYLTRANSFERASE YKTD-RELATED"/>
    <property type="match status" value="1"/>
</dbReference>
<dbReference type="RefSeq" id="WP_242381004.1">
    <property type="nucleotide sequence ID" value="NZ_JAKRKC020000002.1"/>
</dbReference>
<evidence type="ECO:0000256" key="1">
    <source>
        <dbReference type="ARBA" id="ARBA00003907"/>
    </source>
</evidence>
<dbReference type="EC" id="2.1.1.-" evidence="6"/>
<dbReference type="InterPro" id="IPR007213">
    <property type="entry name" value="Ppm1/Ppm2/Tcmp"/>
</dbReference>
<dbReference type="Gene3D" id="3.40.50.150">
    <property type="entry name" value="Vaccinia Virus protein VP39"/>
    <property type="match status" value="1"/>
</dbReference>
<dbReference type="SUPFAM" id="SSF53335">
    <property type="entry name" value="S-adenosyl-L-methionine-dependent methyltransferases"/>
    <property type="match status" value="1"/>
</dbReference>
<accession>A0ABT0G400</accession>
<dbReference type="PANTHER" id="PTHR43619:SF2">
    <property type="entry name" value="S-ADENOSYL-L-METHIONINE-DEPENDENT METHYLTRANSFERASES SUPERFAMILY PROTEIN"/>
    <property type="match status" value="1"/>
</dbReference>
<dbReference type="NCBIfam" id="TIGR00027">
    <property type="entry name" value="mthyl_TIGR00027"/>
    <property type="match status" value="1"/>
</dbReference>
<dbReference type="InterPro" id="IPR029063">
    <property type="entry name" value="SAM-dependent_MTases_sf"/>
</dbReference>
<dbReference type="GO" id="GO:0032259">
    <property type="term" value="P:methylation"/>
    <property type="evidence" value="ECO:0007669"/>
    <property type="project" value="UniProtKB-KW"/>
</dbReference>
<evidence type="ECO:0000256" key="5">
    <source>
        <dbReference type="ARBA" id="ARBA00022691"/>
    </source>
</evidence>
<protein>
    <recommendedName>
        <fullName evidence="6">S-adenosyl-L-methionine-dependent methyltransferase</fullName>
        <ecNumber evidence="6">2.1.1.-</ecNumber>
    </recommendedName>
</protein>
<name>A0ABT0G400_9ACTN</name>
<evidence type="ECO:0000313" key="7">
    <source>
        <dbReference type="EMBL" id="MCK2218925.1"/>
    </source>
</evidence>
<comment type="function">
    <text evidence="1 6">Exhibits S-adenosyl-L-methionine-dependent methyltransferase activity.</text>
</comment>
<evidence type="ECO:0000256" key="3">
    <source>
        <dbReference type="ARBA" id="ARBA00022603"/>
    </source>
</evidence>
<dbReference type="InterPro" id="IPR011610">
    <property type="entry name" value="SAM_mthyl_Trfase_ML2640-like"/>
</dbReference>
<dbReference type="GO" id="GO:0008168">
    <property type="term" value="F:methyltransferase activity"/>
    <property type="evidence" value="ECO:0007669"/>
    <property type="project" value="UniProtKB-KW"/>
</dbReference>